<sequence length="296" mass="33499">MPIIENSQVFDNRDEIDECFLVRRLSLYATIRPEDIKSLGADPGLTKTPRGSRGSLQDLFRPARILCHDLAITEERGESSSSLESVCDDTPVIDGRGFPIQYKSAGIKSHEFPVIGFHVDESICPGFRYRVRYMGSKDFLFNGEPRMLQSIGLGYGKRLTFSGETLNNNENYFWSDSRPEGYAFTVCAVEAGDKFVIYDEMSRVVGDVDIIEVDENQTEEKTVYEPDYVTKIVRVRLAANIQYHLHHGMLMDVTDHVTNLEGTAVLVRHRGSMAATLQQISDVHITRFGKCSLWKE</sequence>
<dbReference type="OMA" id="GIRRHEM"/>
<dbReference type="AlphaFoldDB" id="A0A8W8JKQ8"/>
<evidence type="ECO:0000313" key="2">
    <source>
        <dbReference type="Proteomes" id="UP000005408"/>
    </source>
</evidence>
<name>A0A8W8JKQ8_MAGGI</name>
<reference evidence="1" key="1">
    <citation type="submission" date="2022-08" db="UniProtKB">
        <authorList>
            <consortium name="EnsemblMetazoa"/>
        </authorList>
    </citation>
    <scope>IDENTIFICATION</scope>
    <source>
        <strain evidence="1">05x7-T-G4-1.051#20</strain>
    </source>
</reference>
<dbReference type="OrthoDB" id="5953973at2759"/>
<protein>
    <submittedName>
        <fullName evidence="1">Uncharacterized protein</fullName>
    </submittedName>
</protein>
<dbReference type="Proteomes" id="UP000005408">
    <property type="component" value="Unassembled WGS sequence"/>
</dbReference>
<accession>A0A8W8JKQ8</accession>
<evidence type="ECO:0000313" key="1">
    <source>
        <dbReference type="EnsemblMetazoa" id="G19921.5:cds"/>
    </source>
</evidence>
<keyword evidence="2" id="KW-1185">Reference proteome</keyword>
<organism evidence="1 2">
    <name type="scientific">Magallana gigas</name>
    <name type="common">Pacific oyster</name>
    <name type="synonym">Crassostrea gigas</name>
    <dbReference type="NCBI Taxonomy" id="29159"/>
    <lineage>
        <taxon>Eukaryota</taxon>
        <taxon>Metazoa</taxon>
        <taxon>Spiralia</taxon>
        <taxon>Lophotrochozoa</taxon>
        <taxon>Mollusca</taxon>
        <taxon>Bivalvia</taxon>
        <taxon>Autobranchia</taxon>
        <taxon>Pteriomorphia</taxon>
        <taxon>Ostreida</taxon>
        <taxon>Ostreoidea</taxon>
        <taxon>Ostreidae</taxon>
        <taxon>Magallana</taxon>
    </lineage>
</organism>
<proteinExistence type="predicted"/>
<dbReference type="EnsemblMetazoa" id="G19921.5">
    <property type="protein sequence ID" value="G19921.5:cds"/>
    <property type="gene ID" value="G19921"/>
</dbReference>